<dbReference type="HOGENOM" id="CLU_005533_1_0_1"/>
<dbReference type="PANTHER" id="PTHR43712">
    <property type="entry name" value="PUTATIVE (AFU_ORTHOLOGUE AFUA_4G14580)-RELATED"/>
    <property type="match status" value="1"/>
</dbReference>
<gene>
    <name evidence="6" type="ORF">A1O9_13113</name>
</gene>
<dbReference type="Gene3D" id="3.40.50.150">
    <property type="entry name" value="Vaccinia Virus protein VP39"/>
    <property type="match status" value="1"/>
</dbReference>
<dbReference type="InterPro" id="IPR036390">
    <property type="entry name" value="WH_DNA-bd_sf"/>
</dbReference>
<comment type="similarity">
    <text evidence="4">Belongs to the class I-like SAM-binding methyltransferase superfamily. Cation-independent O-methyltransferase family.</text>
</comment>
<accession>A0A072NTA4</accession>
<keyword evidence="1" id="KW-0489">Methyltransferase</keyword>
<evidence type="ECO:0000256" key="4">
    <source>
        <dbReference type="ARBA" id="ARBA00038277"/>
    </source>
</evidence>
<name>A0A072NTA4_9EURO</name>
<dbReference type="Proteomes" id="UP000027920">
    <property type="component" value="Unassembled WGS sequence"/>
</dbReference>
<dbReference type="CDD" id="cd02440">
    <property type="entry name" value="AdoMet_MTases"/>
    <property type="match status" value="1"/>
</dbReference>
<dbReference type="PROSITE" id="PS51683">
    <property type="entry name" value="SAM_OMT_II"/>
    <property type="match status" value="1"/>
</dbReference>
<proteinExistence type="inferred from homology"/>
<dbReference type="Pfam" id="PF00891">
    <property type="entry name" value="Methyltransf_2"/>
    <property type="match status" value="1"/>
</dbReference>
<evidence type="ECO:0000256" key="1">
    <source>
        <dbReference type="ARBA" id="ARBA00022603"/>
    </source>
</evidence>
<dbReference type="AlphaFoldDB" id="A0A072NTA4"/>
<dbReference type="GO" id="GO:0008171">
    <property type="term" value="F:O-methyltransferase activity"/>
    <property type="evidence" value="ECO:0007669"/>
    <property type="project" value="InterPro"/>
</dbReference>
<protein>
    <recommendedName>
        <fullName evidence="5">O-methyltransferase C-terminal domain-containing protein</fullName>
    </recommendedName>
</protein>
<dbReference type="EMBL" id="AMGV01000070">
    <property type="protein sequence ID" value="KEF50836.1"/>
    <property type="molecule type" value="Genomic_DNA"/>
</dbReference>
<dbReference type="InterPro" id="IPR029063">
    <property type="entry name" value="SAM-dependent_MTases_sf"/>
</dbReference>
<sequence>MPTTPTPHGDCEISDLAGQIAHLSQVFAHCTLEPQHEGTGRTLNETTNDPPSIRQALIVALNELLVKVQGPTRALIDMTNTSRVRLAAMRVVTQFDLAASVPETGAISVRQLASIAAVDPFMLERVLRFAFSQGIFQEETPGSGEVSHTELSRAIPVLAPWIRWVLSPITVLPDLSLPDALESSLSPGGGPSAAHLAFQRGFWDELRSRPPSEVAAFQAGLRSLSHAQTLCREGGVEDDVFRWEALENTLVIDVGGGDGQSAIEGAKRNPAVHFLVQDLEENHAKFLQIVPQDLSERVTFRVHDFFDPQPPAGPLPVTVFMKWVLHNWSHRQCVQILTNVLPLLTRTGSRLLIADYLLSDGAHIRAIDVTMMTLFGSGERTLGDIETMLGDVDKGSRSPRCGIRTNGT</sequence>
<reference evidence="6 7" key="1">
    <citation type="submission" date="2013-03" db="EMBL/GenBank/DDBJ databases">
        <title>The Genome Sequence of Exophiala aquamarina CBS 119918.</title>
        <authorList>
            <consortium name="The Broad Institute Genomics Platform"/>
            <person name="Cuomo C."/>
            <person name="de Hoog S."/>
            <person name="Gorbushina A."/>
            <person name="Walker B."/>
            <person name="Young S.K."/>
            <person name="Zeng Q."/>
            <person name="Gargeya S."/>
            <person name="Fitzgerald M."/>
            <person name="Haas B."/>
            <person name="Abouelleil A."/>
            <person name="Allen A.W."/>
            <person name="Alvarado L."/>
            <person name="Arachchi H.M."/>
            <person name="Berlin A.M."/>
            <person name="Chapman S.B."/>
            <person name="Gainer-Dewar J."/>
            <person name="Goldberg J."/>
            <person name="Griggs A."/>
            <person name="Gujja S."/>
            <person name="Hansen M."/>
            <person name="Howarth C."/>
            <person name="Imamovic A."/>
            <person name="Ireland A."/>
            <person name="Larimer J."/>
            <person name="McCowan C."/>
            <person name="Murphy C."/>
            <person name="Pearson M."/>
            <person name="Poon T.W."/>
            <person name="Priest M."/>
            <person name="Roberts A."/>
            <person name="Saif S."/>
            <person name="Shea T."/>
            <person name="Sisk P."/>
            <person name="Sykes S."/>
            <person name="Wortman J."/>
            <person name="Nusbaum C."/>
            <person name="Birren B."/>
        </authorList>
    </citation>
    <scope>NUCLEOTIDE SEQUENCE [LARGE SCALE GENOMIC DNA]</scope>
    <source>
        <strain evidence="6 7">CBS 119918</strain>
    </source>
</reference>
<evidence type="ECO:0000256" key="2">
    <source>
        <dbReference type="ARBA" id="ARBA00022679"/>
    </source>
</evidence>
<evidence type="ECO:0000259" key="5">
    <source>
        <dbReference type="Pfam" id="PF00891"/>
    </source>
</evidence>
<dbReference type="RefSeq" id="XP_013253426.1">
    <property type="nucleotide sequence ID" value="XM_013397972.1"/>
</dbReference>
<dbReference type="OrthoDB" id="1606438at2759"/>
<dbReference type="InterPro" id="IPR036388">
    <property type="entry name" value="WH-like_DNA-bd_sf"/>
</dbReference>
<dbReference type="SUPFAM" id="SSF53335">
    <property type="entry name" value="S-adenosyl-L-methionine-dependent methyltransferases"/>
    <property type="match status" value="1"/>
</dbReference>
<dbReference type="PANTHER" id="PTHR43712:SF5">
    <property type="entry name" value="O-METHYLTRANSFERASE ASQN-RELATED"/>
    <property type="match status" value="1"/>
</dbReference>
<keyword evidence="2" id="KW-0808">Transferase</keyword>
<feature type="domain" description="O-methyltransferase C-terminal" evidence="5">
    <location>
        <begin position="243"/>
        <end position="389"/>
    </location>
</feature>
<dbReference type="Gene3D" id="1.10.10.10">
    <property type="entry name" value="Winged helix-like DNA-binding domain superfamily/Winged helix DNA-binding domain"/>
    <property type="match status" value="1"/>
</dbReference>
<organism evidence="6 7">
    <name type="scientific">Exophiala aquamarina CBS 119918</name>
    <dbReference type="NCBI Taxonomy" id="1182545"/>
    <lineage>
        <taxon>Eukaryota</taxon>
        <taxon>Fungi</taxon>
        <taxon>Dikarya</taxon>
        <taxon>Ascomycota</taxon>
        <taxon>Pezizomycotina</taxon>
        <taxon>Eurotiomycetes</taxon>
        <taxon>Chaetothyriomycetidae</taxon>
        <taxon>Chaetothyriales</taxon>
        <taxon>Herpotrichiellaceae</taxon>
        <taxon>Exophiala</taxon>
    </lineage>
</organism>
<keyword evidence="3" id="KW-0949">S-adenosyl-L-methionine</keyword>
<dbReference type="VEuPathDB" id="FungiDB:A1O9_13113"/>
<evidence type="ECO:0000313" key="6">
    <source>
        <dbReference type="EMBL" id="KEF50836.1"/>
    </source>
</evidence>
<comment type="caution">
    <text evidence="6">The sequence shown here is derived from an EMBL/GenBank/DDBJ whole genome shotgun (WGS) entry which is preliminary data.</text>
</comment>
<evidence type="ECO:0000256" key="3">
    <source>
        <dbReference type="ARBA" id="ARBA00022691"/>
    </source>
</evidence>
<evidence type="ECO:0000313" key="7">
    <source>
        <dbReference type="Proteomes" id="UP000027920"/>
    </source>
</evidence>
<dbReference type="GeneID" id="25288004"/>
<keyword evidence="7" id="KW-1185">Reference proteome</keyword>
<dbReference type="SUPFAM" id="SSF46785">
    <property type="entry name" value="Winged helix' DNA-binding domain"/>
    <property type="match status" value="1"/>
</dbReference>
<dbReference type="GO" id="GO:0032259">
    <property type="term" value="P:methylation"/>
    <property type="evidence" value="ECO:0007669"/>
    <property type="project" value="UniProtKB-KW"/>
</dbReference>
<dbReference type="InterPro" id="IPR016461">
    <property type="entry name" value="COMT-like"/>
</dbReference>
<dbReference type="InterPro" id="IPR001077">
    <property type="entry name" value="COMT_C"/>
</dbReference>